<dbReference type="InterPro" id="IPR012944">
    <property type="entry name" value="SusD_RagB_dom"/>
</dbReference>
<evidence type="ECO:0000256" key="3">
    <source>
        <dbReference type="ARBA" id="ARBA00022729"/>
    </source>
</evidence>
<accession>A0A419S2B5</accession>
<comment type="similarity">
    <text evidence="2">Belongs to the SusD family.</text>
</comment>
<dbReference type="Proteomes" id="UP000283433">
    <property type="component" value="Unassembled WGS sequence"/>
</dbReference>
<keyword evidence="5" id="KW-0998">Cell outer membrane</keyword>
<comment type="caution">
    <text evidence="8">The sequence shown here is derived from an EMBL/GenBank/DDBJ whole genome shotgun (WGS) entry which is preliminary data.</text>
</comment>
<organism evidence="8 9">
    <name type="scientific">Pelobium manganitolerans</name>
    <dbReference type="NCBI Taxonomy" id="1842495"/>
    <lineage>
        <taxon>Bacteria</taxon>
        <taxon>Pseudomonadati</taxon>
        <taxon>Bacteroidota</taxon>
        <taxon>Sphingobacteriia</taxon>
        <taxon>Sphingobacteriales</taxon>
        <taxon>Sphingobacteriaceae</taxon>
        <taxon>Pelobium</taxon>
    </lineage>
</organism>
<evidence type="ECO:0000256" key="2">
    <source>
        <dbReference type="ARBA" id="ARBA00006275"/>
    </source>
</evidence>
<evidence type="ECO:0000256" key="1">
    <source>
        <dbReference type="ARBA" id="ARBA00004442"/>
    </source>
</evidence>
<dbReference type="EMBL" id="MBTA01000029">
    <property type="protein sequence ID" value="RKD12837.1"/>
    <property type="molecule type" value="Genomic_DNA"/>
</dbReference>
<evidence type="ECO:0000259" key="7">
    <source>
        <dbReference type="Pfam" id="PF07980"/>
    </source>
</evidence>
<sequence>MIKIFNNRNIKLFVAAIGLAMFATACKKSLEIAPQDKLEKKQVYNTLADADAAVMGIYGQFATLGEQYVLLNELRADLMDVTANADPYLQQLSNHDATVNNPYIDPTNFYKIIFNCNDAIANFKIMGKEGKLKEDEFQQRYSDVVALRSFLYLQLAIHFGQVPYITDPVISVDDLKAIENFPKITFDVMIDSLLAATTNLPYKESYAYPTASSLNFSTDGVNTRKIFINKPELIGELQLWKGNYYEAAKAFKKVLDTEDNNSDVNYQVEGYRIGWQYNVISFTKSQTASSLVNSTSDGWRAMFAQPNTSRNWIYEWTWGIPYNNSFAPGNPFIELMGGPEKGGKYLVKPSQKVIDLWNAQTLTNGVPGDARGTLSYKVTSETDPNPIITKFTDGVTTLSVINKGGSWNIWRAAGVHLKFAEAANRDGQGKVAYALLNNGLLNTFYDGTYSGADQSGTTKVPANFDEANSAITPYPEGSPYYFDARDFAIGRGLYWYRNQGIRGRAMEPRLELPGITYRDPYERRISSFNVDQSLLEDKIIEEAAMELAFEGSRWGDLMRIARRRNNPAFLADKIYDKLMKAGNPKAAEVRSKLMDPNNWYLPFKIK</sequence>
<keyword evidence="3 6" id="KW-0732">Signal</keyword>
<feature type="signal peptide" evidence="6">
    <location>
        <begin position="1"/>
        <end position="25"/>
    </location>
</feature>
<dbReference type="SUPFAM" id="SSF48452">
    <property type="entry name" value="TPR-like"/>
    <property type="match status" value="1"/>
</dbReference>
<comment type="subcellular location">
    <subcellularLocation>
        <location evidence="1">Cell outer membrane</location>
    </subcellularLocation>
</comment>
<evidence type="ECO:0000256" key="4">
    <source>
        <dbReference type="ARBA" id="ARBA00023136"/>
    </source>
</evidence>
<dbReference type="AlphaFoldDB" id="A0A419S2B5"/>
<evidence type="ECO:0000256" key="5">
    <source>
        <dbReference type="ARBA" id="ARBA00023237"/>
    </source>
</evidence>
<feature type="chain" id="PRO_5019421189" description="RagB/SusD domain-containing protein" evidence="6">
    <location>
        <begin position="26"/>
        <end position="606"/>
    </location>
</feature>
<reference evidence="8 9" key="1">
    <citation type="submission" date="2016-07" db="EMBL/GenBank/DDBJ databases">
        <title>Genome of Pelobium manganitolerans.</title>
        <authorList>
            <person name="Wu S."/>
            <person name="Wang G."/>
        </authorList>
    </citation>
    <scope>NUCLEOTIDE SEQUENCE [LARGE SCALE GENOMIC DNA]</scope>
    <source>
        <strain evidence="8 9">YS-25</strain>
    </source>
</reference>
<gene>
    <name evidence="8" type="ORF">BCY91_11370</name>
</gene>
<dbReference type="RefSeq" id="WP_120183064.1">
    <property type="nucleotide sequence ID" value="NZ_MBTA01000029.1"/>
</dbReference>
<keyword evidence="4" id="KW-0472">Membrane</keyword>
<keyword evidence="9" id="KW-1185">Reference proteome</keyword>
<proteinExistence type="inferred from homology"/>
<name>A0A419S2B5_9SPHI</name>
<evidence type="ECO:0000313" key="8">
    <source>
        <dbReference type="EMBL" id="RKD12837.1"/>
    </source>
</evidence>
<protein>
    <recommendedName>
        <fullName evidence="7">RagB/SusD domain-containing protein</fullName>
    </recommendedName>
</protein>
<evidence type="ECO:0000313" key="9">
    <source>
        <dbReference type="Proteomes" id="UP000283433"/>
    </source>
</evidence>
<dbReference type="GO" id="GO:0009279">
    <property type="term" value="C:cell outer membrane"/>
    <property type="evidence" value="ECO:0007669"/>
    <property type="project" value="UniProtKB-SubCell"/>
</dbReference>
<feature type="domain" description="RagB/SusD" evidence="7">
    <location>
        <begin position="501"/>
        <end position="572"/>
    </location>
</feature>
<dbReference type="OrthoDB" id="1035036at2"/>
<evidence type="ECO:0000256" key="6">
    <source>
        <dbReference type="SAM" id="SignalP"/>
    </source>
</evidence>
<dbReference type="Gene3D" id="1.25.40.390">
    <property type="match status" value="1"/>
</dbReference>
<dbReference type="PROSITE" id="PS51257">
    <property type="entry name" value="PROKAR_LIPOPROTEIN"/>
    <property type="match status" value="1"/>
</dbReference>
<dbReference type="Pfam" id="PF07980">
    <property type="entry name" value="SusD_RagB"/>
    <property type="match status" value="1"/>
</dbReference>
<dbReference type="InterPro" id="IPR011990">
    <property type="entry name" value="TPR-like_helical_dom_sf"/>
</dbReference>